<dbReference type="EMBL" id="CP011117">
    <property type="protein sequence ID" value="AKA86024.1"/>
    <property type="molecule type" value="Genomic_DNA"/>
</dbReference>
<dbReference type="Proteomes" id="UP000033099">
    <property type="component" value="Chromosome"/>
</dbReference>
<protein>
    <submittedName>
        <fullName evidence="1">Oxidoreductase, short chain dehydrogenase/reductase family</fullName>
    </submittedName>
</protein>
<accession>A0AAU8TWA2</accession>
<dbReference type="AlphaFoldDB" id="A0AAU8TWA2"/>
<evidence type="ECO:0000313" key="1">
    <source>
        <dbReference type="EMBL" id="AKA86024.1"/>
    </source>
</evidence>
<reference evidence="1 2" key="1">
    <citation type="journal article" date="2015" name="Genome Announc.">
        <title>Complete Genome Sequence of Biocontrol Strain Pseudomonas fluorescens LBUM223.</title>
        <authorList>
            <person name="Roquigny R."/>
            <person name="Arseneault T."/>
            <person name="Gadkar V.J."/>
            <person name="Novinscak A."/>
            <person name="Joly D.L."/>
            <person name="Filion M."/>
        </authorList>
    </citation>
    <scope>NUCLEOTIDE SEQUENCE [LARGE SCALE GENOMIC DNA]</scope>
    <source>
        <strain evidence="1 2">LBUM223</strain>
    </source>
</reference>
<sequence length="54" mass="5947">MQLCGFLHHQASGYVLRASNGQFTATRWVESPGVDYPLDLARVKAATAEQVAQR</sequence>
<proteinExistence type="predicted"/>
<evidence type="ECO:0000313" key="2">
    <source>
        <dbReference type="Proteomes" id="UP000033099"/>
    </source>
</evidence>
<gene>
    <name evidence="1" type="ORF">VO64_5478</name>
</gene>
<name>A0AAU8TWA2_9PSED</name>
<organism evidence="1 2">
    <name type="scientific">Pseudomonas synxantha</name>
    <dbReference type="NCBI Taxonomy" id="47883"/>
    <lineage>
        <taxon>Bacteria</taxon>
        <taxon>Pseudomonadati</taxon>
        <taxon>Pseudomonadota</taxon>
        <taxon>Gammaproteobacteria</taxon>
        <taxon>Pseudomonadales</taxon>
        <taxon>Pseudomonadaceae</taxon>
        <taxon>Pseudomonas</taxon>
    </lineage>
</organism>
<dbReference type="KEGG" id="pfb:VO64_5478"/>